<dbReference type="GO" id="GO:0008610">
    <property type="term" value="P:lipid biosynthetic process"/>
    <property type="evidence" value="ECO:0007669"/>
    <property type="project" value="UniProtKB-ARBA"/>
</dbReference>
<dbReference type="InterPro" id="IPR020802">
    <property type="entry name" value="TesA-like"/>
</dbReference>
<dbReference type="CDD" id="cd19540">
    <property type="entry name" value="LCL_NRPS-like"/>
    <property type="match status" value="2"/>
</dbReference>
<evidence type="ECO:0000256" key="4">
    <source>
        <dbReference type="ARBA" id="ARBA00022553"/>
    </source>
</evidence>
<dbReference type="InterPro" id="IPR020806">
    <property type="entry name" value="PKS_PP-bd"/>
</dbReference>
<dbReference type="Gene3D" id="3.40.50.1820">
    <property type="entry name" value="alpha/beta hydrolase"/>
    <property type="match status" value="1"/>
</dbReference>
<dbReference type="SMART" id="SM00823">
    <property type="entry name" value="PKS_PP"/>
    <property type="match status" value="4"/>
</dbReference>
<dbReference type="SUPFAM" id="SSF52777">
    <property type="entry name" value="CoA-dependent acyltransferases"/>
    <property type="match status" value="10"/>
</dbReference>
<dbReference type="Pfam" id="PF00975">
    <property type="entry name" value="Thioesterase"/>
    <property type="match status" value="1"/>
</dbReference>
<dbReference type="Pfam" id="PF00668">
    <property type="entry name" value="Condensation"/>
    <property type="match status" value="5"/>
</dbReference>
<dbReference type="CDD" id="cd17652">
    <property type="entry name" value="A_NRPS_CmdD_like"/>
    <property type="match status" value="1"/>
</dbReference>
<dbReference type="Gene3D" id="1.10.1200.10">
    <property type="entry name" value="ACP-like"/>
    <property type="match status" value="3"/>
</dbReference>
<dbReference type="CDD" id="cd19543">
    <property type="entry name" value="DCL_NRPS"/>
    <property type="match status" value="2"/>
</dbReference>
<feature type="region of interest" description="Disordered" evidence="7">
    <location>
        <begin position="4275"/>
        <end position="4319"/>
    </location>
</feature>
<dbReference type="FunFam" id="1.10.1200.10:FF:000005">
    <property type="entry name" value="Nonribosomal peptide synthetase 1"/>
    <property type="match status" value="1"/>
</dbReference>
<organism evidence="9 10">
    <name type="scientific">Streptomyces scopuliridis RB72</name>
    <dbReference type="NCBI Taxonomy" id="1440053"/>
    <lineage>
        <taxon>Bacteria</taxon>
        <taxon>Bacillati</taxon>
        <taxon>Actinomycetota</taxon>
        <taxon>Actinomycetes</taxon>
        <taxon>Kitasatosporales</taxon>
        <taxon>Streptomycetaceae</taxon>
        <taxon>Streptomyces</taxon>
    </lineage>
</organism>
<dbReference type="InterPro" id="IPR036736">
    <property type="entry name" value="ACP-like_sf"/>
</dbReference>
<dbReference type="InterPro" id="IPR020845">
    <property type="entry name" value="AMP-binding_CS"/>
</dbReference>
<dbReference type="RefSeq" id="WP_051745210.1">
    <property type="nucleotide sequence ID" value="NZ_AZSP01000250.1"/>
</dbReference>
<evidence type="ECO:0000313" key="9">
    <source>
        <dbReference type="EMBL" id="PVE08989.1"/>
    </source>
</evidence>
<dbReference type="GO" id="GO:0017000">
    <property type="term" value="P:antibiotic biosynthetic process"/>
    <property type="evidence" value="ECO:0007669"/>
    <property type="project" value="UniProtKB-KW"/>
</dbReference>
<dbReference type="NCBIfam" id="TIGR01720">
    <property type="entry name" value="NRPS-para261"/>
    <property type="match status" value="1"/>
</dbReference>
<evidence type="ECO:0000256" key="7">
    <source>
        <dbReference type="SAM" id="MobiDB-lite"/>
    </source>
</evidence>
<dbReference type="EMBL" id="AZSP01000250">
    <property type="protein sequence ID" value="PVE08989.1"/>
    <property type="molecule type" value="Genomic_DNA"/>
</dbReference>
<dbReference type="GO" id="GO:0044550">
    <property type="term" value="P:secondary metabolite biosynthetic process"/>
    <property type="evidence" value="ECO:0007669"/>
    <property type="project" value="UniProtKB-ARBA"/>
</dbReference>
<keyword evidence="10" id="KW-1185">Reference proteome</keyword>
<dbReference type="InterPro" id="IPR010060">
    <property type="entry name" value="NRPS_synth"/>
</dbReference>
<dbReference type="FunFam" id="3.40.50.12780:FF:000012">
    <property type="entry name" value="Non-ribosomal peptide synthetase"/>
    <property type="match status" value="2"/>
</dbReference>
<dbReference type="Pfam" id="PF00550">
    <property type="entry name" value="PP-binding"/>
    <property type="match status" value="4"/>
</dbReference>
<dbReference type="Pfam" id="PF00501">
    <property type="entry name" value="AMP-binding"/>
    <property type="match status" value="4"/>
</dbReference>
<dbReference type="InterPro" id="IPR029058">
    <property type="entry name" value="AB_hydrolase_fold"/>
</dbReference>
<feature type="domain" description="Carrier" evidence="8">
    <location>
        <begin position="2520"/>
        <end position="2595"/>
    </location>
</feature>
<comment type="caution">
    <text evidence="9">The sequence shown here is derived from an EMBL/GenBank/DDBJ whole genome shotgun (WGS) entry which is preliminary data.</text>
</comment>
<accession>A0A2T7T1G6</accession>
<evidence type="ECO:0000259" key="8">
    <source>
        <dbReference type="PROSITE" id="PS50075"/>
    </source>
</evidence>
<evidence type="ECO:0000256" key="3">
    <source>
        <dbReference type="ARBA" id="ARBA00022450"/>
    </source>
</evidence>
<feature type="domain" description="Carrier" evidence="8">
    <location>
        <begin position="980"/>
        <end position="1054"/>
    </location>
</feature>
<dbReference type="CDD" id="cd05930">
    <property type="entry name" value="A_NRPS"/>
    <property type="match status" value="2"/>
</dbReference>
<dbReference type="InterPro" id="IPR001031">
    <property type="entry name" value="Thioesterase"/>
</dbReference>
<dbReference type="CDD" id="cd12117">
    <property type="entry name" value="A_NRPS_Srf_like"/>
    <property type="match status" value="1"/>
</dbReference>
<feature type="domain" description="Carrier" evidence="8">
    <location>
        <begin position="4693"/>
        <end position="4768"/>
    </location>
</feature>
<dbReference type="SMART" id="SM00824">
    <property type="entry name" value="PKS_TE"/>
    <property type="match status" value="1"/>
</dbReference>
<protein>
    <recommendedName>
        <fullName evidence="8">Carrier domain-containing protein</fullName>
    </recommendedName>
</protein>
<dbReference type="SUPFAM" id="SSF47336">
    <property type="entry name" value="ACP-like"/>
    <property type="match status" value="4"/>
</dbReference>
<keyword evidence="6" id="KW-0045">Antibiotic biosynthesis</keyword>
<keyword evidence="4" id="KW-0597">Phosphoprotein</keyword>
<dbReference type="FunFam" id="3.30.300.30:FF:000010">
    <property type="entry name" value="Enterobactin synthetase component F"/>
    <property type="match status" value="3"/>
</dbReference>
<dbReference type="GO" id="GO:0031177">
    <property type="term" value="F:phosphopantetheine binding"/>
    <property type="evidence" value="ECO:0007669"/>
    <property type="project" value="InterPro"/>
</dbReference>
<feature type="region of interest" description="Disordered" evidence="7">
    <location>
        <begin position="605"/>
        <end position="629"/>
    </location>
</feature>
<dbReference type="FunFam" id="2.30.38.10:FF:000001">
    <property type="entry name" value="Non-ribosomal peptide synthetase PvdI"/>
    <property type="match status" value="4"/>
</dbReference>
<dbReference type="InterPro" id="IPR025110">
    <property type="entry name" value="AMP-bd_C"/>
</dbReference>
<dbReference type="FunFam" id="1.10.1200.10:FF:000016">
    <property type="entry name" value="Non-ribosomal peptide synthase"/>
    <property type="match status" value="3"/>
</dbReference>
<dbReference type="PROSITE" id="PS00012">
    <property type="entry name" value="PHOSPHOPANTETHEINE"/>
    <property type="match status" value="4"/>
</dbReference>
<keyword evidence="3" id="KW-0596">Phosphopantetheine</keyword>
<dbReference type="FunFam" id="3.30.559.30:FF:000001">
    <property type="entry name" value="Non-ribosomal peptide synthetase"/>
    <property type="match status" value="1"/>
</dbReference>
<comment type="similarity">
    <text evidence="2">Belongs to the ATP-dependent AMP-binding enzyme family.</text>
</comment>
<feature type="domain" description="Carrier" evidence="8">
    <location>
        <begin position="3592"/>
        <end position="3667"/>
    </location>
</feature>
<dbReference type="InterPro" id="IPR006162">
    <property type="entry name" value="Ppantetheine_attach_site"/>
</dbReference>
<dbReference type="PROSITE" id="PS50075">
    <property type="entry name" value="CARRIER"/>
    <property type="match status" value="4"/>
</dbReference>
<dbReference type="Gene3D" id="3.30.559.30">
    <property type="entry name" value="Nonribosomal peptide synthetase, condensation domain"/>
    <property type="match status" value="5"/>
</dbReference>
<dbReference type="NCBIfam" id="TIGR01733">
    <property type="entry name" value="AA-adenyl-dom"/>
    <property type="match status" value="4"/>
</dbReference>
<evidence type="ECO:0000256" key="6">
    <source>
        <dbReference type="ARBA" id="ARBA00023194"/>
    </source>
</evidence>
<dbReference type="InterPro" id="IPR000873">
    <property type="entry name" value="AMP-dep_synth/lig_dom"/>
</dbReference>
<proteinExistence type="inferred from homology"/>
<dbReference type="SUPFAM" id="SSF56801">
    <property type="entry name" value="Acetyl-CoA synthetase-like"/>
    <property type="match status" value="4"/>
</dbReference>
<dbReference type="InterPro" id="IPR023213">
    <property type="entry name" value="CAT-like_dom_sf"/>
</dbReference>
<evidence type="ECO:0000313" key="10">
    <source>
        <dbReference type="Proteomes" id="UP000245992"/>
    </source>
</evidence>
<dbReference type="GO" id="GO:0043041">
    <property type="term" value="P:amino acid activation for nonribosomal peptide biosynthetic process"/>
    <property type="evidence" value="ECO:0007669"/>
    <property type="project" value="TreeGrafter"/>
</dbReference>
<feature type="region of interest" description="Disordered" evidence="7">
    <location>
        <begin position="571"/>
        <end position="591"/>
    </location>
</feature>
<dbReference type="PROSITE" id="PS00455">
    <property type="entry name" value="AMP_BINDING"/>
    <property type="match status" value="4"/>
</dbReference>
<dbReference type="Proteomes" id="UP000245992">
    <property type="component" value="Unassembled WGS sequence"/>
</dbReference>
<evidence type="ECO:0000256" key="1">
    <source>
        <dbReference type="ARBA" id="ARBA00001957"/>
    </source>
</evidence>
<keyword evidence="5" id="KW-0677">Repeat</keyword>
<dbReference type="GO" id="GO:0005829">
    <property type="term" value="C:cytosol"/>
    <property type="evidence" value="ECO:0007669"/>
    <property type="project" value="TreeGrafter"/>
</dbReference>
<dbReference type="SUPFAM" id="SSF53474">
    <property type="entry name" value="alpha/beta-Hydrolases"/>
    <property type="match status" value="1"/>
</dbReference>
<dbReference type="Gene3D" id="3.30.300.30">
    <property type="match status" value="4"/>
</dbReference>
<comment type="cofactor">
    <cofactor evidence="1">
        <name>pantetheine 4'-phosphate</name>
        <dbReference type="ChEBI" id="CHEBI:47942"/>
    </cofactor>
</comment>
<dbReference type="InterPro" id="IPR009081">
    <property type="entry name" value="PP-bd_ACP"/>
</dbReference>
<dbReference type="FunFam" id="3.40.50.980:FF:000001">
    <property type="entry name" value="Non-ribosomal peptide synthetase"/>
    <property type="match status" value="2"/>
</dbReference>
<evidence type="ECO:0000256" key="2">
    <source>
        <dbReference type="ARBA" id="ARBA00006432"/>
    </source>
</evidence>
<dbReference type="PANTHER" id="PTHR45527">
    <property type="entry name" value="NONRIBOSOMAL PEPTIDE SYNTHETASE"/>
    <property type="match status" value="1"/>
</dbReference>
<dbReference type="Gene3D" id="3.40.50.980">
    <property type="match status" value="8"/>
</dbReference>
<evidence type="ECO:0000256" key="5">
    <source>
        <dbReference type="ARBA" id="ARBA00022737"/>
    </source>
</evidence>
<dbReference type="NCBIfam" id="NF003417">
    <property type="entry name" value="PRK04813.1"/>
    <property type="match status" value="6"/>
</dbReference>
<dbReference type="InterPro" id="IPR010071">
    <property type="entry name" value="AA_adenyl_dom"/>
</dbReference>
<dbReference type="InterPro" id="IPR045851">
    <property type="entry name" value="AMP-bd_C_sf"/>
</dbReference>
<sequence length="5039" mass="540137">MSQSAVEDILPLSPLQEGFLFHAVYDDQAPDVYTMQFAFELVGRVDAEALRTAAEILLRRHANLRAGFRRRKTGEAVQVIRRTVELPWDVRDLSGLGEDERTAALAGILADEKARRFDPAAPPLVRFVLVRLADDRFRLVLTNHHILLDGWSMPLLAQELFALYTNGGSESELPRVTPYRDYLAWLAGRDREAARAAWKEALAGLAEPTLLAPGAMGGERAAVTPRRVIRELPAELTASLARFARARGLTLNTLVQGAWAVLLGRLTGRQDVVFGATVSGRPPEIPGVETMVGLFINTLPVRVELRPGEPFVQLLTRLQDEQSRLMEHQHLGLREVRRLAGAGEMFDTLTVFENYPLDPAGLEPLGDGVRIGGVEVNDATHYPVTLAVIPGDRLTLRVDHRPDLVGADAAEQLTARLVRLLETAVTAPDRPVATIDVLDSAERERVLVEWNATGREVPSVTLTELIEEQTARTPGNDAVVFDGGALSYAGLGARANRLAHLLIQRGIGPEHLVALALPRSADTVVAALAVLKSGAAYLPVDPDYPAERIRFMLGDARPELVITTEAATRETDSPEIVAPGASSSDATGTHAADTTARLVLDSPGTAAQLAGSPDTNPTDADRTTPLRPPHPAYVIYTSGSTGTPKGVVVSHAGLPSFCAAAVEGFAVAPDSRVLQFASPSFDAAVLELGMALTAGAALVVPPPGPLAGEALADVLAGQRVSHALIPPAALASVPTTTALPGFGSLIVGGDACSADLVARWSPGRRMVNAYGPTESTVAATMSGPLAGAGTPPIGRPVFNTQALVLDAGLRPVPVGVAGELYIAGEGLARGYLRRPGLTAERFVAHPFGAPGTRMYRTGDVVRWRADGALEYVGRADEQVKIRGFRVETGEIETVLARHPGVDRVAVTAREDTPGVKRLVAYVVGDADHAALREQVAAALPEYMVPAAFVALPALPLTPNGKLDRKALPAPDYGTVTTGRGPANPREEALCAVFADVLGLPRVGVDDSFFDLGGDSIVSIQLVSRARKAGLVFTPRDVFQHRTVAALAALAAPVERSAQRAPDDSGIGVVPLTPIVHWLRERGGPVDSFHQSMLIRTPAGLDEEQLTQGLQTVLDHHDALRLRLTRAGGIVWGLEVAPRGALDAAGCLTRVDATGLRGAALRCVVAGHGGTEQARLSPEAGAMVRAVWFDAGPHDSGRLLLVLHHLLVDGVSWRILLPDLAAACQAAMEGTRAELEPVGTSLRGWAEQLTALAQHPARLEELPLWASILDAPDPVLGDRALDRARDTVETVRHISLTLPPERTEPLLTTVPAAFHGGVNDVLLTGLALAVADWRRRRNGGEAAPLLVDLEGHGREDVVGGSDLSRTVGWFTDLHPVRLDPRVRDWAEVWAGGPEAGRALKQIKEQLRALPDNGIGYGLLRYLNPQTGPALAGLRTPQIGFNYLGRFPAAPKENGDWAVAPEADGLGGGVDPDMPVPHALEVNALTQDHTDGPRLTATLSWPGDLLSEQDAQDLAETWFRALDALAAHAGAPAAGGHTPSDLPLVSLTQAEIDTVERARPGLADLLPLSSLQKGLFFHALYDERAADVYTVQLLLDVEGPLDTDALKRAARVLLERHANLRAGFWHHGLPEPVQFVPREVPLPWFEHDLSGTADAARDGEMERLLTEDRARRFDLTAPPLLRFTVIRLGAGRCRLVLTNHHILLDGWSTPLLARELFTLYARQGSDAGLPRVTPYREYLAWLADQDRRAAHEAWKQALDGAEPTLLAPVDPGRAAAVPETVTVDLTEALTTALTERARGLGLTMNTLVQGAWAVLLGRLTGRQDVVFGTTVSGRPPEIAGIESMVGLFINTLPVRVELRPEESPASLLTRLQDQQSRLAEHQYVGLTDIQGITGTGELFDTLNVFENYPLDPATMELPGTGLNVLGIDGRDATHYPLTLVALPGRALELRLHYRPDALDRDAVEGIGDRLLRLLELVTTDPHRRLGRIEVLTGEERARLLTEWNGAVRPDSGTAGSVQRRFAEQAARTPDAVALCGSDGRQVTYRELDVLANRLAHRLIACGVGPESRVAVMQERSVELVASILAVLKAGGAYVPLDARYPRARLRLIVEQTDATVLLTDPAMLDDARGFPHDARVLVIDDDLARAAEPGTDPGVDSHHEQLAYVMYTSGSTGTPKGVAVTHHDVLSLASDGCWDTGNHERVLLHSPQAFDASTYELWVPLLRGGQLVVAPPGELDVHDLARVVVERQVTGLWLTAGLFRILAEERPECFAGVREVWSGGDVVPAPMVRRVLDACPTTVVADGYGPTETTTFATHHLMRAEDTVPGTVPIGTPLDNMRLYVLDDGLALTLPGVAGELYIAGAGLARGYLGRPGLTAERFVADPFGPAGARMYRTGDLVRWTGEGVLEFVGRADEQVKVRGFRIELGEIEAVLARHPGLAQVAVIVREDRPGDKRLVAYTVAEIRTDAPDASALRDHAGAALPEYMVPAAFVALDSLPVTANGKLDRQSLPAPDYAAASTRRAPRTPEERMLCEVFAEVLGVPEVGIDDSFFDLGGHSLLATRLVSRLRSAFGVELAVRGLFEAPTPARLVESIAGAARARTALRPVPRPELVPMSYGQHRLWFLNRLEGAASPYKIPIALRLRGRLDLPALRAALGDVVERHESLRTVFRETGGTPHQVVLDASEATPAVTVAPLTEAELPGAMLEAVRPGFDLAVDPPLRATVFALGPDEHVLLLVLHHIAGDGWSMNPLARDFSVAYAARVRGEAPRQDPLPVQYADYSVWQREVLGEESDPDSPLSRQLAFWTTALAGLPDELELPSDRSRPAVAGYEGGTLLFRLEPELHQGLLALVRDNGASLFMVVQSALAALLTRLGAGTDIPLGSPIAGRTDEALDDLVGFFVNTLVLRTDTSGDPTFRELLGRVRDTDLAAYAHQDTPFERLVEVLNPARSMSRNPLFQVMLVLQNNSQADLALPGLTVDVETAGVHAAQFDLSFDLTERYGAAGEPDGLDGRFDYSTDLFERATAQRLLGCFVRLLEAAVAEPDRRVGQFDIVDPAERGRLLHDWNNTARDQDIPGVVERVREIAARRPEAVALVDDTGATSYATLVARASAVSRGLLAGGAGEGSIAAILSDRTARVPAAVLGVLGIGAAYVPLDPRAPLARSAGMLTDSGARWLLAAPEHLDRATELAAAAGGPVEILLLTDDADDADSELLPVAGGPDHLAYVIFTSGSTGRPKGAMVQRRGMVNHLLAKVEDLAMTQEDSVVANAPLTFDISVWQMLAGLVAGGRVRLVGDDTALDPQALFGRVAEEHVTVLEVVPSLLRTALDAWDAGAEPVGLPRLRWLMVTGEALPPDLCTRWFARYPGIPLVNAYGPTECSDDVTHAVIDSATPLGGVRVPIGSPIRNTRLYVLDDRLRPVPVGVPGELYVGGVGVGLGYLGDPGRTAIAFVPDPFAAADEPGCRLYRTGDRVRYLPDGQLEFLGRQDHQVKIRGQRIELGEVEAALRAVPGVTDAVVTVGTDPAGQSRLVGHVVGAVDPREVRARLAGALPEAMVPSALVLVEGALPLTPNGKVDRKALPAPDFADYGTGAPGRAPRTPQEEILCDVFAEVLGLPRVGPDDNFFDLGGHSLLATRLVNRIRSAFGVDLQVRALFETPTVAGLAASLGVFGSGRRAPAPVERPERVPLSFAQRRLWFLNRFDAETAAYNVPLALRLTGELNRDALRAALGDVVARHESLRTVFPETAGADADGSAHQRIVDAEAARPELPVTEIEEAALEERLTAEAARGFDLARELPLRARLFALRPDEHCLLLVMHHIASDGASAAPLARDLAAAYEARCAGSAPRWIPLRVQYADYSLWQRDVLGDESDPDSPISRQLDFWRGELAGLPDQLELPTDRPRPAVAGTAGGTVPVVIGPELHRRLVGLARENRASAFMVVQSALAALLTRLGAGTDIPLGSPIAGRTDEALDDLVGFFVNTLVLRTDTSGNPTFRELLGRVRERDLAAYAHQDTPFERLVEVLNPARSLSRHPLFQIALAFQNPTEVGQEVTGLTVAAQPLGIGGSKFDLSVSLSDRRADDGTCQGIEGQIVYRADLFDEETVATLVARLVRLLDAAVTDPDRPIGAIGLLDAAERERTVVTWNDTATEVPSVTLPELFQAQVARTPDAPALVFRGEEISYAELNARANRLARYLVRRGVGPERFVAVALPRSARLVVALLAVLKAGGAYVPVDPEYPAERIAFMLADTDPALLLTDAATAGELPDLDAPRILLDAPGTDEELTGFDGTGEEAAGLDGTGEEAAGLDGTGEEDAGLDGTDLTDADRLTPLRLANPAYIIYTSGSTGRPKGVVVQHTSLTDYLVFAGGDYEGIRGTALLHSPISFDLSVTATYVPLTVGGTVHVVSDLQDPEPGTAAALQQRPCTFLKATPSHLPVLGALPGEFSPATELLLGGELLLGELVDEWREKHPGTTVLNMYGPTETTVNCSEYRIEPGQEIPPGPLPIGGPMANTQFYVLDAHLQLVPQGAPGELYVAGNCLARGYLGRPDMTAARFVPNPFGAPGSRMYRTGDVVRWNADGTLFFLRRVDDQVKLRGFRIELGEVEAVIDRHPAVARAAVIVREDRPGDQRLVAYVVPEPGGVLPPTAELRQYVGADLPEYMVPAAFVPLDALPLTPNRKLDRGALPAPDLGAGTGGRPPRTRQERLLCELFAEVLGVPRVSVDDGFFDLGGHSLLATRLISRVRSTFGVDIALRTLFEAPTAAELAERLDAEGGEGDDAQGAFEVLLPLRRGGNRPPLFCVHPASGFSWSYAGLMRHLGPDHPIYGLQSRGIAEPGELPTTVEEIAADYLRQMRTVQPTGPYLLLGWSFGGLVAHAIAERLQREGEKVALLAMLDSFPRPRGESMDAVLSQREFLAGMLDLAGYHRESQGGEPLEFARVTEILRQQDGVLGSLEERHVAALYEVFENNSRIARGHVPGTYVGDVLFFEAVLGKPADAPGPQVWAPYLEGSLDSHPIESTHDDLTQPGPLAEIGRILAGRLRDLA</sequence>
<dbReference type="Pfam" id="PF13193">
    <property type="entry name" value="AMP-binding_C"/>
    <property type="match status" value="4"/>
</dbReference>
<dbReference type="GO" id="GO:0072330">
    <property type="term" value="P:monocarboxylic acid biosynthetic process"/>
    <property type="evidence" value="ECO:0007669"/>
    <property type="project" value="UniProtKB-ARBA"/>
</dbReference>
<feature type="compositionally biased region" description="Low complexity" evidence="7">
    <location>
        <begin position="580"/>
        <end position="591"/>
    </location>
</feature>
<dbReference type="GO" id="GO:0003824">
    <property type="term" value="F:catalytic activity"/>
    <property type="evidence" value="ECO:0007669"/>
    <property type="project" value="InterPro"/>
</dbReference>
<dbReference type="PANTHER" id="PTHR45527:SF1">
    <property type="entry name" value="FATTY ACID SYNTHASE"/>
    <property type="match status" value="1"/>
</dbReference>
<gene>
    <name evidence="9" type="ORF">Y717_13425</name>
</gene>
<dbReference type="Gene3D" id="3.30.559.10">
    <property type="entry name" value="Chloramphenicol acetyltransferase-like domain"/>
    <property type="match status" value="5"/>
</dbReference>
<dbReference type="Gene3D" id="2.30.38.10">
    <property type="entry name" value="Luciferase, Domain 3"/>
    <property type="match status" value="4"/>
</dbReference>
<dbReference type="STRING" id="1440053.GCA_000718095_00002"/>
<dbReference type="InterPro" id="IPR001242">
    <property type="entry name" value="Condensation_dom"/>
</dbReference>
<name>A0A2T7T1G6_9ACTN</name>
<reference evidence="9 10" key="1">
    <citation type="submission" date="2013-12" db="EMBL/GenBank/DDBJ databases">
        <title>Annotated genome of Streptomyces scopuliridis.</title>
        <authorList>
            <person name="Olson J.B."/>
        </authorList>
    </citation>
    <scope>NUCLEOTIDE SEQUENCE [LARGE SCALE GENOMIC DNA]</scope>
    <source>
        <strain evidence="9 10">RB72</strain>
    </source>
</reference>